<dbReference type="EMBL" id="DS113688">
    <property type="protein sequence ID" value="EAX98109.1"/>
    <property type="molecule type" value="Genomic_DNA"/>
</dbReference>
<dbReference type="RefSeq" id="XP_001311039.1">
    <property type="nucleotide sequence ID" value="XM_001311038.1"/>
</dbReference>
<dbReference type="InterPro" id="IPR020683">
    <property type="entry name" value="DUF3447"/>
</dbReference>
<name>A2FAH2_TRIV3</name>
<accession>A2FAH2</accession>
<dbReference type="VEuPathDB" id="TrichDB:TVAG_439530"/>
<reference evidence="2" key="2">
    <citation type="journal article" date="2007" name="Science">
        <title>Draft genome sequence of the sexually transmitted pathogen Trichomonas vaginalis.</title>
        <authorList>
            <person name="Carlton J.M."/>
            <person name="Hirt R.P."/>
            <person name="Silva J.C."/>
            <person name="Delcher A.L."/>
            <person name="Schatz M."/>
            <person name="Zhao Q."/>
            <person name="Wortman J.R."/>
            <person name="Bidwell S.L."/>
            <person name="Alsmark U.C.M."/>
            <person name="Besteiro S."/>
            <person name="Sicheritz-Ponten T."/>
            <person name="Noel C.J."/>
            <person name="Dacks J.B."/>
            <person name="Foster P.G."/>
            <person name="Simillion C."/>
            <person name="Van de Peer Y."/>
            <person name="Miranda-Saavedra D."/>
            <person name="Barton G.J."/>
            <person name="Westrop G.D."/>
            <person name="Mueller S."/>
            <person name="Dessi D."/>
            <person name="Fiori P.L."/>
            <person name="Ren Q."/>
            <person name="Paulsen I."/>
            <person name="Zhang H."/>
            <person name="Bastida-Corcuera F.D."/>
            <person name="Simoes-Barbosa A."/>
            <person name="Brown M.T."/>
            <person name="Hayes R.D."/>
            <person name="Mukherjee M."/>
            <person name="Okumura C.Y."/>
            <person name="Schneider R."/>
            <person name="Smith A.J."/>
            <person name="Vanacova S."/>
            <person name="Villalvazo M."/>
            <person name="Haas B.J."/>
            <person name="Pertea M."/>
            <person name="Feldblyum T.V."/>
            <person name="Utterback T.R."/>
            <person name="Shu C.L."/>
            <person name="Osoegawa K."/>
            <person name="de Jong P.J."/>
            <person name="Hrdy I."/>
            <person name="Horvathova L."/>
            <person name="Zubacova Z."/>
            <person name="Dolezal P."/>
            <person name="Malik S.B."/>
            <person name="Logsdon J.M. Jr."/>
            <person name="Henze K."/>
            <person name="Gupta A."/>
            <person name="Wang C.C."/>
            <person name="Dunne R.L."/>
            <person name="Upcroft J.A."/>
            <person name="Upcroft P."/>
            <person name="White O."/>
            <person name="Salzberg S.L."/>
            <person name="Tang P."/>
            <person name="Chiu C.-H."/>
            <person name="Lee Y.-S."/>
            <person name="Embley T.M."/>
            <person name="Coombs G.H."/>
            <person name="Mottram J.C."/>
            <person name="Tachezy J."/>
            <person name="Fraser-Liggett C.M."/>
            <person name="Johnson P.J."/>
        </authorList>
    </citation>
    <scope>NUCLEOTIDE SEQUENCE [LARGE SCALE GENOMIC DNA]</scope>
    <source>
        <strain evidence="2">G3</strain>
    </source>
</reference>
<dbReference type="OrthoDB" id="19174at2759"/>
<dbReference type="SMR" id="A2FAH2"/>
<evidence type="ECO:0000313" key="3">
    <source>
        <dbReference type="Proteomes" id="UP000001542"/>
    </source>
</evidence>
<dbReference type="Proteomes" id="UP000001542">
    <property type="component" value="Unassembled WGS sequence"/>
</dbReference>
<reference evidence="2" key="1">
    <citation type="submission" date="2006-10" db="EMBL/GenBank/DDBJ databases">
        <authorList>
            <person name="Amadeo P."/>
            <person name="Zhao Q."/>
            <person name="Wortman J."/>
            <person name="Fraser-Liggett C."/>
            <person name="Carlton J."/>
        </authorList>
    </citation>
    <scope>NUCLEOTIDE SEQUENCE</scope>
    <source>
        <strain evidence="2">G3</strain>
    </source>
</reference>
<protein>
    <recommendedName>
        <fullName evidence="1">DUF3447 domain-containing protein</fullName>
    </recommendedName>
</protein>
<dbReference type="InParanoid" id="A2FAH2"/>
<gene>
    <name evidence="2" type="ORF">TVAG_439530</name>
</gene>
<evidence type="ECO:0000313" key="2">
    <source>
        <dbReference type="EMBL" id="EAX98109.1"/>
    </source>
</evidence>
<sequence>MREFQIDNECLNCAIGSHNNKFVEYILDHDLAELNKIDFDTIYYSQNVKALFLLYEKDPNSIIPWCTPFPQTIDILKSGNINLSTIKQQLQTLFDY</sequence>
<feature type="domain" description="DUF3447" evidence="1">
    <location>
        <begin position="3"/>
        <end position="53"/>
    </location>
</feature>
<dbReference type="AlphaFoldDB" id="A2FAH2"/>
<proteinExistence type="predicted"/>
<dbReference type="KEGG" id="tva:4755900"/>
<dbReference type="VEuPathDB" id="TrichDB:TVAGG3_0910980"/>
<organism evidence="2 3">
    <name type="scientific">Trichomonas vaginalis (strain ATCC PRA-98 / G3)</name>
    <dbReference type="NCBI Taxonomy" id="412133"/>
    <lineage>
        <taxon>Eukaryota</taxon>
        <taxon>Metamonada</taxon>
        <taxon>Parabasalia</taxon>
        <taxon>Trichomonadida</taxon>
        <taxon>Trichomonadidae</taxon>
        <taxon>Trichomonas</taxon>
    </lineage>
</organism>
<dbReference type="Pfam" id="PF11929">
    <property type="entry name" value="DUF3447"/>
    <property type="match status" value="1"/>
</dbReference>
<keyword evidence="3" id="KW-1185">Reference proteome</keyword>
<evidence type="ECO:0000259" key="1">
    <source>
        <dbReference type="Pfam" id="PF11929"/>
    </source>
</evidence>